<feature type="domain" description="HTH araC/xylS-type" evidence="4">
    <location>
        <begin position="289"/>
        <end position="387"/>
    </location>
</feature>
<organism evidence="6 7">
    <name type="scientific">Gimesia aquarii</name>
    <dbReference type="NCBI Taxonomy" id="2527964"/>
    <lineage>
        <taxon>Bacteria</taxon>
        <taxon>Pseudomonadati</taxon>
        <taxon>Planctomycetota</taxon>
        <taxon>Planctomycetia</taxon>
        <taxon>Planctomycetales</taxon>
        <taxon>Planctomycetaceae</taxon>
        <taxon>Gimesia</taxon>
    </lineage>
</organism>
<dbReference type="InterPro" id="IPR009057">
    <property type="entry name" value="Homeodomain-like_sf"/>
</dbReference>
<dbReference type="Proteomes" id="UP000318384">
    <property type="component" value="Chromosome"/>
</dbReference>
<accession>A0A517WPF8</accession>
<evidence type="ECO:0000256" key="3">
    <source>
        <dbReference type="ARBA" id="ARBA00023163"/>
    </source>
</evidence>
<protein>
    <submittedName>
        <fullName evidence="6">Xylose operon regulatory protein</fullName>
    </submittedName>
</protein>
<dbReference type="EMBL" id="CP037920">
    <property type="protein sequence ID" value="QDT95127.1"/>
    <property type="molecule type" value="Genomic_DNA"/>
</dbReference>
<dbReference type="Pfam" id="PF13377">
    <property type="entry name" value="Peripla_BP_3"/>
    <property type="match status" value="1"/>
</dbReference>
<evidence type="ECO:0000259" key="4">
    <source>
        <dbReference type="PROSITE" id="PS01124"/>
    </source>
</evidence>
<evidence type="ECO:0000313" key="8">
    <source>
        <dbReference type="Proteomes" id="UP000318704"/>
    </source>
</evidence>
<dbReference type="EMBL" id="CP037422">
    <property type="protein sequence ID" value="QDU07144.1"/>
    <property type="molecule type" value="Genomic_DNA"/>
</dbReference>
<dbReference type="PANTHER" id="PTHR30146:SF24">
    <property type="entry name" value="XYLOSE OPERON REGULATORY PROTEIN"/>
    <property type="match status" value="1"/>
</dbReference>
<dbReference type="GO" id="GO:0003700">
    <property type="term" value="F:DNA-binding transcription factor activity"/>
    <property type="evidence" value="ECO:0007669"/>
    <property type="project" value="InterPro"/>
</dbReference>
<dbReference type="GO" id="GO:0000976">
    <property type="term" value="F:transcription cis-regulatory region binding"/>
    <property type="evidence" value="ECO:0007669"/>
    <property type="project" value="TreeGrafter"/>
</dbReference>
<evidence type="ECO:0000313" key="6">
    <source>
        <dbReference type="EMBL" id="QDU07144.1"/>
    </source>
</evidence>
<dbReference type="Gene3D" id="3.40.50.2300">
    <property type="match status" value="2"/>
</dbReference>
<dbReference type="Gene3D" id="1.10.10.60">
    <property type="entry name" value="Homeodomain-like"/>
    <property type="match status" value="1"/>
</dbReference>
<evidence type="ECO:0000256" key="1">
    <source>
        <dbReference type="ARBA" id="ARBA00023015"/>
    </source>
</evidence>
<sequence length="391" mass="43858">MTAIGLFLERTSVRSHRVIKGVLQFADEHPDLRLCDYLFESDHVEDYEHATPPWLGRVDGVVASSSKIDYLVDWLKRGKVPIVMACGDLAASGVLSVFTDSQSIAEIAGNHIRSIGRSHVGFVGYQNSDGSLHRQNSLAQFCKEQGFSFRACEMEAYLPISHTKEAELIEPEPDLLKMLAKLPKPAVVVTLNDHYAIATLNAIQSLGFSVPEDIALIGVDDSESSRLFSTPITSVHPPSFQIGYESTRLLMRMIEGKRLARKTVLVPADRISVRESTVGQRRAPVTDIDRAKEYIRRHACEGIRVVDVADHVHIPLRTFQIEFKEQTGSPVTEEIRRVRFNRACELLQTTDFTLERIAHLIGMSHAASFSDFFRRTAGMTPNSYRDKHNQD</sequence>
<dbReference type="Proteomes" id="UP000318704">
    <property type="component" value="Chromosome"/>
</dbReference>
<keyword evidence="7" id="KW-1185">Reference proteome</keyword>
<gene>
    <name evidence="6" type="primary">xylR_1</name>
    <name evidence="5" type="ORF">V144x_05660</name>
    <name evidence="6" type="ORF">V202x_04940</name>
</gene>
<evidence type="ECO:0000256" key="2">
    <source>
        <dbReference type="ARBA" id="ARBA00023125"/>
    </source>
</evidence>
<dbReference type="PANTHER" id="PTHR30146">
    <property type="entry name" value="LACI-RELATED TRANSCRIPTIONAL REPRESSOR"/>
    <property type="match status" value="1"/>
</dbReference>
<evidence type="ECO:0000313" key="5">
    <source>
        <dbReference type="EMBL" id="QDT95127.1"/>
    </source>
</evidence>
<keyword evidence="3" id="KW-0804">Transcription</keyword>
<dbReference type="InterPro" id="IPR018060">
    <property type="entry name" value="HTH_AraC"/>
</dbReference>
<evidence type="ECO:0000313" key="7">
    <source>
        <dbReference type="Proteomes" id="UP000318384"/>
    </source>
</evidence>
<reference evidence="7 8" key="1">
    <citation type="submission" date="2019-03" db="EMBL/GenBank/DDBJ databases">
        <title>Deep-cultivation of Planctomycetes and their phenomic and genomic characterization uncovers novel biology.</title>
        <authorList>
            <person name="Wiegand S."/>
            <person name="Jogler M."/>
            <person name="Boedeker C."/>
            <person name="Pinto D."/>
            <person name="Vollmers J."/>
            <person name="Rivas-Marin E."/>
            <person name="Kohn T."/>
            <person name="Peeters S.H."/>
            <person name="Heuer A."/>
            <person name="Rast P."/>
            <person name="Oberbeckmann S."/>
            <person name="Bunk B."/>
            <person name="Jeske O."/>
            <person name="Meyerdierks A."/>
            <person name="Storesund J.E."/>
            <person name="Kallscheuer N."/>
            <person name="Luecker S."/>
            <person name="Lage O.M."/>
            <person name="Pohl T."/>
            <person name="Merkel B.J."/>
            <person name="Hornburger P."/>
            <person name="Mueller R.-W."/>
            <person name="Bruemmer F."/>
            <person name="Labrenz M."/>
            <person name="Spormann A.M."/>
            <person name="Op den Camp H."/>
            <person name="Overmann J."/>
            <person name="Amann R."/>
            <person name="Jetten M.S.M."/>
            <person name="Mascher T."/>
            <person name="Medema M.H."/>
            <person name="Devos D.P."/>
            <person name="Kaster A.-K."/>
            <person name="Ovreas L."/>
            <person name="Rohde M."/>
            <person name="Galperin M.Y."/>
            <person name="Jogler C."/>
        </authorList>
    </citation>
    <scope>NUCLEOTIDE SEQUENCE [LARGE SCALE GENOMIC DNA]</scope>
    <source>
        <strain evidence="5 8">V144</strain>
        <strain evidence="6 7">V202</strain>
    </source>
</reference>
<dbReference type="Pfam" id="PF12833">
    <property type="entry name" value="HTH_18"/>
    <property type="match status" value="1"/>
</dbReference>
<dbReference type="SMART" id="SM00342">
    <property type="entry name" value="HTH_ARAC"/>
    <property type="match status" value="1"/>
</dbReference>
<keyword evidence="2" id="KW-0238">DNA-binding</keyword>
<dbReference type="InterPro" id="IPR046335">
    <property type="entry name" value="LacI/GalR-like_sensor"/>
</dbReference>
<dbReference type="SUPFAM" id="SSF53822">
    <property type="entry name" value="Periplasmic binding protein-like I"/>
    <property type="match status" value="1"/>
</dbReference>
<dbReference type="InterPro" id="IPR028082">
    <property type="entry name" value="Peripla_BP_I"/>
</dbReference>
<accession>A0A517VQ36</accession>
<name>A0A517WPF8_9PLAN</name>
<proteinExistence type="predicted"/>
<keyword evidence="1" id="KW-0805">Transcription regulation</keyword>
<dbReference type="KEGG" id="gaw:V144x_05660"/>
<dbReference type="PROSITE" id="PS01124">
    <property type="entry name" value="HTH_ARAC_FAMILY_2"/>
    <property type="match status" value="1"/>
</dbReference>
<dbReference type="RefSeq" id="WP_197993178.1">
    <property type="nucleotide sequence ID" value="NZ_CP037422.1"/>
</dbReference>
<dbReference type="SUPFAM" id="SSF46689">
    <property type="entry name" value="Homeodomain-like"/>
    <property type="match status" value="1"/>
</dbReference>
<dbReference type="AlphaFoldDB" id="A0A517WPF8"/>